<evidence type="ECO:0000313" key="4">
    <source>
        <dbReference type="Proteomes" id="UP000199050"/>
    </source>
</evidence>
<evidence type="ECO:0000256" key="2">
    <source>
        <dbReference type="SAM" id="Phobius"/>
    </source>
</evidence>
<evidence type="ECO:0000256" key="1">
    <source>
        <dbReference type="SAM" id="MobiDB-lite"/>
    </source>
</evidence>
<feature type="transmembrane region" description="Helical" evidence="2">
    <location>
        <begin position="20"/>
        <end position="42"/>
    </location>
</feature>
<dbReference type="EMBL" id="FNDX01000005">
    <property type="protein sequence ID" value="SDI43084.1"/>
    <property type="molecule type" value="Genomic_DNA"/>
</dbReference>
<keyword evidence="2" id="KW-1133">Transmembrane helix</keyword>
<dbReference type="STRING" id="1174501.SAMN05216192_105158"/>
<feature type="compositionally biased region" description="Basic and acidic residues" evidence="1">
    <location>
        <begin position="281"/>
        <end position="301"/>
    </location>
</feature>
<evidence type="ECO:0000313" key="3">
    <source>
        <dbReference type="EMBL" id="SDI43084.1"/>
    </source>
</evidence>
<name>A0A1G8KI63_9BACL</name>
<sequence>MRLSRTSRKKNKSRLNLPRLAGIVVISAYGIGQITSPTYALITSSTASESGITSAFVFPVTVDQLANQASDAMNRAILKHEAAKGALADIADKDADSKKAGNQIGNIQEAAEQARRAAASAAELLAQLEAYSLRSQQELAQQRAEMDLRLAPAGVTIDQLDTAQQTDPAAFEQLLVKADLTMIEFQEMVRRLASTVRVDTYVRAAYQQALTAASQAGSYADETAQLYVQATEALQELKAAEEKAKLEAEKKAKLEAEKKAKLEAEEKAKLEADKKAKLEAEEKAKLEAEEKAKSEADEKTKPGTQEPAQPEAEPARPDASEPAVPDVPVADTNTDAITVKIGHDKTDFN</sequence>
<keyword evidence="4" id="KW-1185">Reference proteome</keyword>
<reference evidence="4" key="1">
    <citation type="submission" date="2016-10" db="EMBL/GenBank/DDBJ databases">
        <authorList>
            <person name="Varghese N."/>
            <person name="Submissions S."/>
        </authorList>
    </citation>
    <scope>NUCLEOTIDE SEQUENCE [LARGE SCALE GENOMIC DNA]</scope>
    <source>
        <strain evidence="4">CGMCC 1.11012</strain>
    </source>
</reference>
<accession>A0A1G8KI63</accession>
<keyword evidence="2" id="KW-0472">Membrane</keyword>
<gene>
    <name evidence="3" type="ORF">SAMN05216192_105158</name>
</gene>
<organism evidence="3 4">
    <name type="scientific">Paenibacillus typhae</name>
    <dbReference type="NCBI Taxonomy" id="1174501"/>
    <lineage>
        <taxon>Bacteria</taxon>
        <taxon>Bacillati</taxon>
        <taxon>Bacillota</taxon>
        <taxon>Bacilli</taxon>
        <taxon>Bacillales</taxon>
        <taxon>Paenibacillaceae</taxon>
        <taxon>Paenibacillus</taxon>
    </lineage>
</organism>
<dbReference type="OrthoDB" id="9976621at2"/>
<dbReference type="AlphaFoldDB" id="A0A1G8KI63"/>
<proteinExistence type="predicted"/>
<dbReference type="RefSeq" id="WP_090713386.1">
    <property type="nucleotide sequence ID" value="NZ_CBCSKY010000002.1"/>
</dbReference>
<keyword evidence="2" id="KW-0812">Transmembrane</keyword>
<dbReference type="Proteomes" id="UP000199050">
    <property type="component" value="Unassembled WGS sequence"/>
</dbReference>
<protein>
    <submittedName>
        <fullName evidence="3">Uncharacterized protein</fullName>
    </submittedName>
</protein>
<feature type="region of interest" description="Disordered" evidence="1">
    <location>
        <begin position="281"/>
        <end position="349"/>
    </location>
</feature>